<accession>A0AA86V8Z3</accession>
<organism evidence="2 3">
    <name type="scientific">Sphenostylis stenocarpa</name>
    <dbReference type="NCBI Taxonomy" id="92480"/>
    <lineage>
        <taxon>Eukaryota</taxon>
        <taxon>Viridiplantae</taxon>
        <taxon>Streptophyta</taxon>
        <taxon>Embryophyta</taxon>
        <taxon>Tracheophyta</taxon>
        <taxon>Spermatophyta</taxon>
        <taxon>Magnoliopsida</taxon>
        <taxon>eudicotyledons</taxon>
        <taxon>Gunneridae</taxon>
        <taxon>Pentapetalae</taxon>
        <taxon>rosids</taxon>
        <taxon>fabids</taxon>
        <taxon>Fabales</taxon>
        <taxon>Fabaceae</taxon>
        <taxon>Papilionoideae</taxon>
        <taxon>50 kb inversion clade</taxon>
        <taxon>NPAAA clade</taxon>
        <taxon>indigoferoid/millettioid clade</taxon>
        <taxon>Phaseoleae</taxon>
        <taxon>Sphenostylis</taxon>
    </lineage>
</organism>
<keyword evidence="1" id="KW-0732">Signal</keyword>
<feature type="chain" id="PRO_5041715101" evidence="1">
    <location>
        <begin position="24"/>
        <end position="125"/>
    </location>
</feature>
<sequence>MGNMHLLQVHLKWANVWLLVVSAVIVPASPVVPHFPQGKACGVILILSERESFSFSSEASKEKQREGRKLYEFNSFSPRLLQRLDSHAVQYLPSPYNAKLQHISIYVMSGKPQFQIPSTEDNFFK</sequence>
<evidence type="ECO:0000256" key="1">
    <source>
        <dbReference type="SAM" id="SignalP"/>
    </source>
</evidence>
<proteinExistence type="predicted"/>
<dbReference type="AlphaFoldDB" id="A0AA86V8Z3"/>
<evidence type="ECO:0000313" key="2">
    <source>
        <dbReference type="EMBL" id="CAJ1814839.1"/>
    </source>
</evidence>
<evidence type="ECO:0000313" key="3">
    <source>
        <dbReference type="Proteomes" id="UP001189624"/>
    </source>
</evidence>
<reference evidence="2" key="1">
    <citation type="submission" date="2023-10" db="EMBL/GenBank/DDBJ databases">
        <authorList>
            <person name="Domelevo Entfellner J.-B."/>
        </authorList>
    </citation>
    <scope>NUCLEOTIDE SEQUENCE</scope>
</reference>
<protein>
    <submittedName>
        <fullName evidence="2">Uncharacterized protein</fullName>
    </submittedName>
</protein>
<dbReference type="Proteomes" id="UP001189624">
    <property type="component" value="Chromosome 1"/>
</dbReference>
<gene>
    <name evidence="2" type="ORF">AYBTSS11_LOCUS995</name>
</gene>
<dbReference type="EMBL" id="OY731398">
    <property type="protein sequence ID" value="CAJ1814839.1"/>
    <property type="molecule type" value="Genomic_DNA"/>
</dbReference>
<keyword evidence="3" id="KW-1185">Reference proteome</keyword>
<dbReference type="Gramene" id="rna-AYBTSS11_LOCUS995">
    <property type="protein sequence ID" value="CAJ1814839.1"/>
    <property type="gene ID" value="gene-AYBTSS11_LOCUS995"/>
</dbReference>
<feature type="signal peptide" evidence="1">
    <location>
        <begin position="1"/>
        <end position="23"/>
    </location>
</feature>
<name>A0AA86V8Z3_9FABA</name>